<accession>A0A081LBY4</accession>
<sequence>MISVSPYIVVEDVKESLQYYQGIFGGDIHILNEQQDRVLHAELHLGKSLLHFSDTFGRTPKPENLRLIMQFDNEEELKAVYEALEADGDVLVELQDTFFGALHGQVQDRKNGLIWVLNYMK</sequence>
<dbReference type="Proteomes" id="UP000028091">
    <property type="component" value="Unassembled WGS sequence"/>
</dbReference>
<dbReference type="Gene3D" id="3.30.720.120">
    <property type="match status" value="1"/>
</dbReference>
<dbReference type="PANTHER" id="PTHR33990">
    <property type="entry name" value="PROTEIN YJDN-RELATED"/>
    <property type="match status" value="1"/>
</dbReference>
<dbReference type="PANTHER" id="PTHR33990:SF1">
    <property type="entry name" value="PROTEIN YJDN"/>
    <property type="match status" value="1"/>
</dbReference>
<evidence type="ECO:0000313" key="3">
    <source>
        <dbReference type="Proteomes" id="UP000028091"/>
    </source>
</evidence>
<dbReference type="Pfam" id="PF00903">
    <property type="entry name" value="Glyoxalase"/>
    <property type="match status" value="1"/>
</dbReference>
<proteinExistence type="predicted"/>
<dbReference type="RefSeq" id="WP_034320533.1">
    <property type="nucleotide sequence ID" value="NZ_JAVIKA010000007.1"/>
</dbReference>
<reference evidence="2 3" key="1">
    <citation type="submission" date="2012-09" db="EMBL/GenBank/DDBJ databases">
        <title>Genome Sequence of Bacillus sp. DW5-4.</title>
        <authorList>
            <person name="Lai Q."/>
            <person name="Liu Y."/>
            <person name="Shao Z."/>
        </authorList>
    </citation>
    <scope>NUCLEOTIDE SEQUENCE [LARGE SCALE GENOMIC DNA]</scope>
    <source>
        <strain evidence="2 3">DW5-4</strain>
    </source>
</reference>
<dbReference type="Gene3D" id="3.30.720.110">
    <property type="match status" value="1"/>
</dbReference>
<dbReference type="AlphaFoldDB" id="A0A081LBY4"/>
<organism evidence="2 3">
    <name type="scientific">Bacillus zhangzhouensis</name>
    <dbReference type="NCBI Taxonomy" id="1178540"/>
    <lineage>
        <taxon>Bacteria</taxon>
        <taxon>Bacillati</taxon>
        <taxon>Bacillota</taxon>
        <taxon>Bacilli</taxon>
        <taxon>Bacillales</taxon>
        <taxon>Bacillaceae</taxon>
        <taxon>Bacillus</taxon>
    </lineage>
</organism>
<comment type="caution">
    <text evidence="2">The sequence shown here is derived from an EMBL/GenBank/DDBJ whole genome shotgun (WGS) entry which is preliminary data.</text>
</comment>
<evidence type="ECO:0000313" key="2">
    <source>
        <dbReference type="EMBL" id="KEP26760.1"/>
    </source>
</evidence>
<evidence type="ECO:0000259" key="1">
    <source>
        <dbReference type="Pfam" id="PF00903"/>
    </source>
</evidence>
<dbReference type="InterPro" id="IPR029068">
    <property type="entry name" value="Glyas_Bleomycin-R_OHBP_Dase"/>
</dbReference>
<dbReference type="SUPFAM" id="SSF54593">
    <property type="entry name" value="Glyoxalase/Bleomycin resistance protein/Dihydroxybiphenyl dioxygenase"/>
    <property type="match status" value="1"/>
</dbReference>
<protein>
    <submittedName>
        <fullName evidence="2">Glyoxalase</fullName>
    </submittedName>
</protein>
<feature type="domain" description="Glyoxalase/fosfomycin resistance/dioxygenase" evidence="1">
    <location>
        <begin position="8"/>
        <end position="112"/>
    </location>
</feature>
<dbReference type="InterPro" id="IPR004360">
    <property type="entry name" value="Glyas_Fos-R_dOase_dom"/>
</dbReference>
<dbReference type="eggNOG" id="COG2764">
    <property type="taxonomic scope" value="Bacteria"/>
</dbReference>
<gene>
    <name evidence="2" type="ORF">BA70_17915</name>
</gene>
<dbReference type="EMBL" id="JOTP01000007">
    <property type="protein sequence ID" value="KEP26760.1"/>
    <property type="molecule type" value="Genomic_DNA"/>
</dbReference>
<keyword evidence="3" id="KW-1185">Reference proteome</keyword>
<name>A0A081LBY4_9BACI</name>
<dbReference type="OrthoDB" id="9795306at2"/>